<dbReference type="RefSeq" id="WP_086958977.1">
    <property type="nucleotide sequence ID" value="NZ_BDMQ01000002.1"/>
</dbReference>
<dbReference type="Gene3D" id="1.10.260.40">
    <property type="entry name" value="lambda repressor-like DNA-binding domains"/>
    <property type="match status" value="1"/>
</dbReference>
<reference evidence="2 3" key="1">
    <citation type="submission" date="2020-09" db="EMBL/GenBank/DDBJ databases">
        <title>Complete, closed and curated genome sequences of Photobacterium damselae subsp. piscicida isolates from Australia indicate localised evolution and additional plasmid-borne pathogenicity mechanisms.</title>
        <authorList>
            <person name="Baseggio L."/>
            <person name="Silayeva O."/>
            <person name="Buller N."/>
            <person name="Landos M."/>
            <person name="Engelstaedter J."/>
            <person name="Barnes A.C."/>
        </authorList>
    </citation>
    <scope>NUCLEOTIDE SEQUENCE [LARGE SCALE GENOMIC DNA]</scope>
    <source>
        <strain evidence="2 3">AS-16-0540-1</strain>
    </source>
</reference>
<evidence type="ECO:0000313" key="2">
    <source>
        <dbReference type="EMBL" id="QOD58499.1"/>
    </source>
</evidence>
<protein>
    <submittedName>
        <fullName evidence="2">Helix-turn-helix transcriptional regulator</fullName>
    </submittedName>
</protein>
<accession>A0A1V1VEI2</accession>
<dbReference type="CDD" id="cd00093">
    <property type="entry name" value="HTH_XRE"/>
    <property type="match status" value="1"/>
</dbReference>
<dbReference type="InterPro" id="IPR001387">
    <property type="entry name" value="Cro/C1-type_HTH"/>
</dbReference>
<dbReference type="Proteomes" id="UP000516656">
    <property type="component" value="Chromosome 2"/>
</dbReference>
<dbReference type="PANTHER" id="PTHR46558">
    <property type="entry name" value="TRACRIPTIONAL REGULATORY PROTEIN-RELATED-RELATED"/>
    <property type="match status" value="1"/>
</dbReference>
<dbReference type="InterPro" id="IPR010982">
    <property type="entry name" value="Lambda_DNA-bd_dom_sf"/>
</dbReference>
<dbReference type="Pfam" id="PF01381">
    <property type="entry name" value="HTH_3"/>
    <property type="match status" value="1"/>
</dbReference>
<dbReference type="PANTHER" id="PTHR46558:SF4">
    <property type="entry name" value="DNA-BIDING PHAGE PROTEIN"/>
    <property type="match status" value="1"/>
</dbReference>
<dbReference type="SUPFAM" id="SSF47413">
    <property type="entry name" value="lambda repressor-like DNA-binding domains"/>
    <property type="match status" value="1"/>
</dbReference>
<keyword evidence="1" id="KW-0238">DNA-binding</keyword>
<dbReference type="GO" id="GO:0003677">
    <property type="term" value="F:DNA binding"/>
    <property type="evidence" value="ECO:0007669"/>
    <property type="project" value="UniProtKB-KW"/>
</dbReference>
<dbReference type="SMART" id="SM00530">
    <property type="entry name" value="HTH_XRE"/>
    <property type="match status" value="1"/>
</dbReference>
<evidence type="ECO:0000313" key="3">
    <source>
        <dbReference type="Proteomes" id="UP000516656"/>
    </source>
</evidence>
<name>A0A1V1VEI2_PHODP</name>
<evidence type="ECO:0000256" key="1">
    <source>
        <dbReference type="ARBA" id="ARBA00023125"/>
    </source>
</evidence>
<dbReference type="EMBL" id="CP061855">
    <property type="protein sequence ID" value="QOD58499.1"/>
    <property type="molecule type" value="Genomic_DNA"/>
</dbReference>
<gene>
    <name evidence="2" type="ORF">IC627_16765</name>
</gene>
<dbReference type="PROSITE" id="PS50943">
    <property type="entry name" value="HTH_CROC1"/>
    <property type="match status" value="1"/>
</dbReference>
<sequence length="60" mass="6963">MHVLILRARKSQNITQLEMAKKLGISRQTYVDIENGVRVPRVDLLNKISEITNKSVSYFF</sequence>
<dbReference type="AlphaFoldDB" id="A0A1V1VEI2"/>
<proteinExistence type="predicted"/>
<organism evidence="2 3">
    <name type="scientific">Photobacterium damsela subsp. piscicida</name>
    <name type="common">Pasteurella piscicida</name>
    <dbReference type="NCBI Taxonomy" id="38294"/>
    <lineage>
        <taxon>Bacteria</taxon>
        <taxon>Pseudomonadati</taxon>
        <taxon>Pseudomonadota</taxon>
        <taxon>Gammaproteobacteria</taxon>
        <taxon>Vibrionales</taxon>
        <taxon>Vibrionaceae</taxon>
        <taxon>Photobacterium</taxon>
    </lineage>
</organism>